<proteinExistence type="predicted"/>
<organism evidence="2 3">
    <name type="scientific">Portunus trituberculatus</name>
    <name type="common">Swimming crab</name>
    <name type="synonym">Neptunus trituberculatus</name>
    <dbReference type="NCBI Taxonomy" id="210409"/>
    <lineage>
        <taxon>Eukaryota</taxon>
        <taxon>Metazoa</taxon>
        <taxon>Ecdysozoa</taxon>
        <taxon>Arthropoda</taxon>
        <taxon>Crustacea</taxon>
        <taxon>Multicrustacea</taxon>
        <taxon>Malacostraca</taxon>
        <taxon>Eumalacostraca</taxon>
        <taxon>Eucarida</taxon>
        <taxon>Decapoda</taxon>
        <taxon>Pleocyemata</taxon>
        <taxon>Brachyura</taxon>
        <taxon>Eubrachyura</taxon>
        <taxon>Portunoidea</taxon>
        <taxon>Portunidae</taxon>
        <taxon>Portuninae</taxon>
        <taxon>Portunus</taxon>
    </lineage>
</organism>
<comment type="caution">
    <text evidence="2">The sequence shown here is derived from an EMBL/GenBank/DDBJ whole genome shotgun (WGS) entry which is preliminary data.</text>
</comment>
<feature type="region of interest" description="Disordered" evidence="1">
    <location>
        <begin position="16"/>
        <end position="70"/>
    </location>
</feature>
<evidence type="ECO:0000313" key="3">
    <source>
        <dbReference type="Proteomes" id="UP000324222"/>
    </source>
</evidence>
<evidence type="ECO:0000256" key="1">
    <source>
        <dbReference type="SAM" id="MobiDB-lite"/>
    </source>
</evidence>
<accession>A0A5B7DGG0</accession>
<sequence>MIGRSVFVLLPTHSSPGAATMARQRSPLKRTGIVPARFNNSRSMPSLKTKNKEMPFGHEVGNTYSVGHRL</sequence>
<dbReference type="Proteomes" id="UP000324222">
    <property type="component" value="Unassembled WGS sequence"/>
</dbReference>
<dbReference type="EMBL" id="VSRR010000852">
    <property type="protein sequence ID" value="MPC20257.1"/>
    <property type="molecule type" value="Genomic_DNA"/>
</dbReference>
<evidence type="ECO:0000313" key="2">
    <source>
        <dbReference type="EMBL" id="MPC20257.1"/>
    </source>
</evidence>
<protein>
    <submittedName>
        <fullName evidence="2">Uncharacterized protein</fullName>
    </submittedName>
</protein>
<reference evidence="2 3" key="1">
    <citation type="submission" date="2019-05" db="EMBL/GenBank/DDBJ databases">
        <title>Another draft genome of Portunus trituberculatus and its Hox gene families provides insights of decapod evolution.</title>
        <authorList>
            <person name="Jeong J.-H."/>
            <person name="Song I."/>
            <person name="Kim S."/>
            <person name="Choi T."/>
            <person name="Kim D."/>
            <person name="Ryu S."/>
            <person name="Kim W."/>
        </authorList>
    </citation>
    <scope>NUCLEOTIDE SEQUENCE [LARGE SCALE GENOMIC DNA]</scope>
    <source>
        <tissue evidence="2">Muscle</tissue>
    </source>
</reference>
<feature type="compositionally biased region" description="Polar residues" evidence="1">
    <location>
        <begin position="38"/>
        <end position="48"/>
    </location>
</feature>
<keyword evidence="3" id="KW-1185">Reference proteome</keyword>
<name>A0A5B7DGG0_PORTR</name>
<dbReference type="AlphaFoldDB" id="A0A5B7DGG0"/>
<gene>
    <name evidence="2" type="ORF">E2C01_013192</name>
</gene>